<dbReference type="HOGENOM" id="CLU_040082_4_2_1"/>
<comment type="caution">
    <text evidence="1">The sequence shown here is derived from an EMBL/GenBank/DDBJ whole genome shotgun (WGS) entry which is preliminary data.</text>
</comment>
<organism evidence="1 2">
    <name type="scientific">Moniliophthora roreri (strain MCA 2997)</name>
    <name type="common">Cocoa frosty pod rot fungus</name>
    <name type="synonym">Crinipellis roreri</name>
    <dbReference type="NCBI Taxonomy" id="1381753"/>
    <lineage>
        <taxon>Eukaryota</taxon>
        <taxon>Fungi</taxon>
        <taxon>Dikarya</taxon>
        <taxon>Basidiomycota</taxon>
        <taxon>Agaricomycotina</taxon>
        <taxon>Agaricomycetes</taxon>
        <taxon>Agaricomycetidae</taxon>
        <taxon>Agaricales</taxon>
        <taxon>Marasmiineae</taxon>
        <taxon>Marasmiaceae</taxon>
        <taxon>Moniliophthora</taxon>
    </lineage>
</organism>
<sequence>MNPQARIPAALAALHNFIMNNDTKNYIPDLCADRDAENPFPGVHINANKVPTVHPQSELASSHVTEQEYEEALEQWDDIAEAMWVQYQEVLQSCADKVDQYLKGENILDGEVDGGVE</sequence>
<evidence type="ECO:0000313" key="2">
    <source>
        <dbReference type="Proteomes" id="UP000017559"/>
    </source>
</evidence>
<name>V2X393_MONRO</name>
<evidence type="ECO:0000313" key="1">
    <source>
        <dbReference type="EMBL" id="ESK87241.1"/>
    </source>
</evidence>
<accession>V2X393</accession>
<dbReference type="OrthoDB" id="1681765at2759"/>
<proteinExistence type="predicted"/>
<reference evidence="1 2" key="1">
    <citation type="journal article" date="2014" name="BMC Genomics">
        <title>Genome and secretome analysis of the hemibiotrophic fungal pathogen, Moniliophthora roreri, which causes frosty pod rot disease of cacao: mechanisms of the biotrophic and necrotrophic phases.</title>
        <authorList>
            <person name="Meinhardt L.W."/>
            <person name="Costa G.G.L."/>
            <person name="Thomazella D.P.T."/>
            <person name="Teixeira P.J.P.L."/>
            <person name="Carazzolle M.F."/>
            <person name="Schuster S.C."/>
            <person name="Carlson J.E."/>
            <person name="Guiltinan M.J."/>
            <person name="Mieczkowski P."/>
            <person name="Farmer A."/>
            <person name="Ramaraj T."/>
            <person name="Crozier J."/>
            <person name="Davis R.E."/>
            <person name="Shao J."/>
            <person name="Melnick R.L."/>
            <person name="Pereira G.A.G."/>
            <person name="Bailey B.A."/>
        </authorList>
    </citation>
    <scope>NUCLEOTIDE SEQUENCE [LARGE SCALE GENOMIC DNA]</scope>
    <source>
        <strain evidence="1 2">MCA 2997</strain>
    </source>
</reference>
<keyword evidence="2" id="KW-1185">Reference proteome</keyword>
<dbReference type="KEGG" id="mrr:Moror_5806"/>
<dbReference type="AlphaFoldDB" id="V2X393"/>
<dbReference type="EMBL" id="AWSO01000818">
    <property type="protein sequence ID" value="ESK87241.1"/>
    <property type="molecule type" value="Genomic_DNA"/>
</dbReference>
<dbReference type="Proteomes" id="UP000017559">
    <property type="component" value="Unassembled WGS sequence"/>
</dbReference>
<protein>
    <submittedName>
        <fullName evidence="1">Uncharacterized protein</fullName>
    </submittedName>
</protein>
<gene>
    <name evidence="1" type="ORF">Moror_5806</name>
</gene>